<dbReference type="Gene3D" id="3.40.50.880">
    <property type="match status" value="1"/>
</dbReference>
<dbReference type="Proteomes" id="UP000460221">
    <property type="component" value="Unassembled WGS sequence"/>
</dbReference>
<evidence type="ECO:0000313" key="5">
    <source>
        <dbReference type="EMBL" id="MTD13899.1"/>
    </source>
</evidence>
<dbReference type="InterPro" id="IPR011041">
    <property type="entry name" value="Quinoprot_gluc/sorb_DH_b-prop"/>
</dbReference>
<dbReference type="InterPro" id="IPR006584">
    <property type="entry name" value="Cellulose-bd_IV"/>
</dbReference>
<dbReference type="Gene3D" id="2.60.120.200">
    <property type="match status" value="2"/>
</dbReference>
<evidence type="ECO:0000256" key="1">
    <source>
        <dbReference type="ARBA" id="ARBA00022729"/>
    </source>
</evidence>
<dbReference type="InterPro" id="IPR000601">
    <property type="entry name" value="PKD_dom"/>
</dbReference>
<organism evidence="5 6">
    <name type="scientific">Nakamurella alba</name>
    <dbReference type="NCBI Taxonomy" id="2665158"/>
    <lineage>
        <taxon>Bacteria</taxon>
        <taxon>Bacillati</taxon>
        <taxon>Actinomycetota</taxon>
        <taxon>Actinomycetes</taxon>
        <taxon>Nakamurellales</taxon>
        <taxon>Nakamurellaceae</taxon>
        <taxon>Nakamurella</taxon>
    </lineage>
</organism>
<dbReference type="InterPro" id="IPR041542">
    <property type="entry name" value="GH43_C2"/>
</dbReference>
<dbReference type="SMART" id="SM00089">
    <property type="entry name" value="PKD"/>
    <property type="match status" value="2"/>
</dbReference>
<dbReference type="InterPro" id="IPR029062">
    <property type="entry name" value="Class_I_gatase-like"/>
</dbReference>
<dbReference type="Gene3D" id="2.60.120.260">
    <property type="entry name" value="Galactose-binding domain-like"/>
    <property type="match status" value="1"/>
</dbReference>
<dbReference type="PROSITE" id="PS51175">
    <property type="entry name" value="CBM6"/>
    <property type="match status" value="1"/>
</dbReference>
<dbReference type="SUPFAM" id="SSF50952">
    <property type="entry name" value="Soluble quinoprotein glucose dehydrogenase"/>
    <property type="match status" value="1"/>
</dbReference>
<dbReference type="RefSeq" id="WP_154767646.1">
    <property type="nucleotide sequence ID" value="NZ_WLYK01000001.1"/>
</dbReference>
<dbReference type="GO" id="GO:0005975">
    <property type="term" value="P:carbohydrate metabolic process"/>
    <property type="evidence" value="ECO:0007669"/>
    <property type="project" value="UniProtKB-ARBA"/>
</dbReference>
<dbReference type="InterPro" id="IPR013320">
    <property type="entry name" value="ConA-like_dom_sf"/>
</dbReference>
<dbReference type="InterPro" id="IPR005084">
    <property type="entry name" value="CBM6"/>
</dbReference>
<proteinExistence type="predicted"/>
<dbReference type="CDD" id="cd04084">
    <property type="entry name" value="CBM6_xylanase-like"/>
    <property type="match status" value="1"/>
</dbReference>
<dbReference type="Pfam" id="PF17851">
    <property type="entry name" value="GH43_C2"/>
    <property type="match status" value="2"/>
</dbReference>
<name>A0A7K1FKG0_9ACTN</name>
<feature type="compositionally biased region" description="Low complexity" evidence="2">
    <location>
        <begin position="23"/>
        <end position="32"/>
    </location>
</feature>
<dbReference type="SUPFAM" id="SSF49785">
    <property type="entry name" value="Galactose-binding domain-like"/>
    <property type="match status" value="1"/>
</dbReference>
<dbReference type="EMBL" id="WLYK01000001">
    <property type="protein sequence ID" value="MTD13899.1"/>
    <property type="molecule type" value="Genomic_DNA"/>
</dbReference>
<dbReference type="InterPro" id="IPR058094">
    <property type="entry name" value="Ig-like_OmpL47-like"/>
</dbReference>
<dbReference type="InterPro" id="IPR012938">
    <property type="entry name" value="Glc/Sorbosone_DH"/>
</dbReference>
<dbReference type="InterPro" id="IPR032109">
    <property type="entry name" value="Big_3_5"/>
</dbReference>
<dbReference type="Pfam" id="PF16640">
    <property type="entry name" value="Big_3_5"/>
    <property type="match status" value="3"/>
</dbReference>
<keyword evidence="6" id="KW-1185">Reference proteome</keyword>
<evidence type="ECO:0000256" key="2">
    <source>
        <dbReference type="SAM" id="MobiDB-lite"/>
    </source>
</evidence>
<dbReference type="PROSITE" id="PS50093">
    <property type="entry name" value="PKD"/>
    <property type="match status" value="2"/>
</dbReference>
<comment type="caution">
    <text evidence="5">The sequence shown here is derived from an EMBL/GenBank/DDBJ whole genome shotgun (WGS) entry which is preliminary data.</text>
</comment>
<dbReference type="InterPro" id="IPR013783">
    <property type="entry name" value="Ig-like_fold"/>
</dbReference>
<gene>
    <name evidence="5" type="ORF">GIS00_08080</name>
</gene>
<dbReference type="InterPro" id="IPR008979">
    <property type="entry name" value="Galactose-bd-like_sf"/>
</dbReference>
<dbReference type="Pfam" id="PF07995">
    <property type="entry name" value="GSDH"/>
    <property type="match status" value="1"/>
</dbReference>
<sequence length="2187" mass="228701">MPGPVEPRADRPPGSTRSRGRTRSAGGTKATAQRWSGRADAASRPLHPGAIRHSLRRRLIGAATAALTLTAGSAVLVPAVAAAAPPAQVQAAGSGPVLMHPGHEEDNYKVLLFSKTAGFRHTDGIAAGTSAIQALGAANHFTVDATEDSAVFTSENLEQYSTVIFLSTTSPTADALMTAPQRQAFESYIEGGGGFFGIHAASDANYDWPWYGDLVGGYFKGHPAPQQATLLLEDRVHPSNAGLGEKISFTEEWYDFQANPRNKVHVLSSVDTRSYTGSTMGPDHPISWCQDYDGGRSAYTALGHDATNWSTAWFQQMVLGGIETTAGVEAADCGASVPGNYEVVSLDDNTSNPMMLDIAADKRVYFIELGGALKMIDPVTQQTTVVATLPVFTANESGLLGMALDPDFATNRFVYLYHSPVGENVDRLSRFTLAADGKSIVAGSEKVVLDVPVQRAECCHHGGSLVFDRSTGDLYLATGDNTNPFASDGYSPTDYRSGRASWDASRTSGNTNSLSGKLIRIHPEDDGSYTVPSGNLFAPGTAKTRAEIYGMGFRNPFRINIDPESGHVAVADYGPDAGGADPNRGPGNTVEWNIVDKPGNYGWPFCTGANNAYKRWNFANNTAGTAYECAAGVNNDSPNNTGLATLPAAIPATVWYGYDPSVGQYPEIGGGGAPMAGPVYRFDPANTSESKWPAYWDGKALFAEWNKNTMFSVLTDDAFTAVQKITPLTLHQLPAPATRSIKMMDAHFGPDGSLYIIDWGAGWSDNSDAGIYRIDYVYGNRSPIAKASADVTAGPAPLDVQFSLAGSVDPDGDTLSYAWNFGDGQTSTEANPAHTFARGVYEVQLTVTDSDGRTGVSNVEIVSGNTRPVVTITAPKDGSFFEFGDQITYTASVTDAEDGSTEAGTISCDLVKESSQLGHWSGGSSHAHPMDETTGCTATVQTLGEGGHGGDVHLFWIIEVSYTDKGNGDLPPLTGSSSVILQMKHRQAEHFSASGRIPGTNSTGDPGVQIETTSDPAGGTQNIGYIEPGDWFSFDQVNLTNIDAVSMRVAGTTGADFEVRWNDPVDGPLLGTVPTKATTGWQDFTDSRVDLTGVTGETGTIYFVAKKAGQTGSVVNVNWVDFIGKGATSNERPVISAATATPTSGIVPVEVALSAAATDPEGTDLNYSWDMGTTDGAKVAGPTGTYTYTVAGTYRITLTVTDADGGYSTRTFTVKVSPPAPTCLGERSDEFAGTALDTDRWQVVRPDGNLSVADGNLRIPTAPADLYQGTNTAPNVVLQPMPAGSWEITTKVTGAMYTSYQQAGLVVYGNDDNYVKLVFSGRSSSGNKADRIIQFTHELNASAQEANTAGLGADFPDTVWLRLAYDGTNLTPSYSAHGIDWVLPSQAWSGWDTVRKSIGTFDDPKVGLLSLANSGQAVNADFDFFHLTPDTTASTGPDDEFDGTAIVGCRWEILRPDAAAARVAGGFLELDTAPGEPGVATNVLLQPQPGGNHWTIETRVDGSDFTGGYQQTGLIAYVDGDNFVKLNFIRDNATARRIELRSNVAGTFVNPQQNGDISGDVVSLRLERQDNNFAGYYSADGVNWTKFAETVANIPVASDGKVGVYAAGVNQASSGTALVDFFHVVGDEPAPDTTAPVTTATVSDTDPAVLTLTAADEAGGSGVATTEYRNGTQTWTAYTAPVSIPRTAVDQSVEFRSTDVAGNVEATKSVVVPKAAGDTTAPVTTATVAPATPSGTNGWWTSGVTLTLTAIDEPGGSGVAVTQYALADGVWHDWTGPVPVDVDGAQAVQFRSTDVAGNIEATKSVEVKVDATAPDVAANLDGDNPVTVSLIAADATSGIGAVSYRIGAGTWTAYTTPFTVTRTAAVQKVEFKAVDKAGNTSPVRSVAVPAAPVVLKPSVTAHTVSPARAPFGTVVTASIQVTSTGTIGGELVSLYDGTELIGAGILKNGRATVKLDELTVGTHRLTARFAGNATVAESVSPVRTVTVDKAKSSVTLKASAITQSYGTSSPVKLTATVALDSKAAAAGQVRFRDGTKVLVTVPVVGGKATLKLSQTLSVGRHSFTAEFLPADTAGNAGAKSTATVVTVVKAVSTTTLKADRTSQKQGKPVVLTATVVLDTKQAANGKVRFTVDGKVAATVTVAKGSAKYTLPGTTKAGKHTVTATFLPASPATVKGSTSSTVPITITK</sequence>
<dbReference type="NCBIfam" id="NF047446">
    <property type="entry name" value="barrel_OmpL47"/>
    <property type="match status" value="3"/>
</dbReference>
<protein>
    <submittedName>
        <fullName evidence="5">DUF1349 domain-containing protein</fullName>
    </submittedName>
</protein>
<dbReference type="SUPFAM" id="SSF49899">
    <property type="entry name" value="Concanavalin A-like lectins/glucanases"/>
    <property type="match status" value="2"/>
</dbReference>
<dbReference type="InterPro" id="IPR022409">
    <property type="entry name" value="PKD/Chitinase_dom"/>
</dbReference>
<dbReference type="PANTHER" id="PTHR40469">
    <property type="entry name" value="SECRETED GLYCOSYL HYDROLASE"/>
    <property type="match status" value="1"/>
</dbReference>
<dbReference type="PANTHER" id="PTHR40469:SF2">
    <property type="entry name" value="GALACTOSE-BINDING DOMAIN-LIKE SUPERFAMILY PROTEIN"/>
    <property type="match status" value="1"/>
</dbReference>
<dbReference type="Pfam" id="PF18911">
    <property type="entry name" value="PKD_4"/>
    <property type="match status" value="2"/>
</dbReference>
<dbReference type="CDD" id="cd00146">
    <property type="entry name" value="PKD"/>
    <property type="match status" value="2"/>
</dbReference>
<dbReference type="SUPFAM" id="SSF52317">
    <property type="entry name" value="Class I glutamine amidotransferase-like"/>
    <property type="match status" value="1"/>
</dbReference>
<dbReference type="SMART" id="SM00606">
    <property type="entry name" value="CBD_IV"/>
    <property type="match status" value="1"/>
</dbReference>
<dbReference type="InterPro" id="IPR035986">
    <property type="entry name" value="PKD_dom_sf"/>
</dbReference>
<evidence type="ECO:0000313" key="6">
    <source>
        <dbReference type="Proteomes" id="UP000460221"/>
    </source>
</evidence>
<evidence type="ECO:0000259" key="4">
    <source>
        <dbReference type="PROSITE" id="PS51175"/>
    </source>
</evidence>
<feature type="domain" description="PKD" evidence="3">
    <location>
        <begin position="783"/>
        <end position="861"/>
    </location>
</feature>
<dbReference type="Pfam" id="PF03422">
    <property type="entry name" value="CBM_6"/>
    <property type="match status" value="1"/>
</dbReference>
<dbReference type="InterPro" id="IPR011042">
    <property type="entry name" value="6-blade_b-propeller_TolB-like"/>
</dbReference>
<dbReference type="GO" id="GO:0030246">
    <property type="term" value="F:carbohydrate binding"/>
    <property type="evidence" value="ECO:0007669"/>
    <property type="project" value="InterPro"/>
</dbReference>
<dbReference type="Gene3D" id="2.120.10.30">
    <property type="entry name" value="TolB, C-terminal domain"/>
    <property type="match status" value="1"/>
</dbReference>
<evidence type="ECO:0000259" key="3">
    <source>
        <dbReference type="PROSITE" id="PS50093"/>
    </source>
</evidence>
<accession>A0A7K1FKG0</accession>
<feature type="region of interest" description="Disordered" evidence="2">
    <location>
        <begin position="1"/>
        <end position="49"/>
    </location>
</feature>
<reference evidence="5 6" key="1">
    <citation type="submission" date="2019-11" db="EMBL/GenBank/DDBJ databases">
        <authorList>
            <person name="Jiang L.-Q."/>
        </authorList>
    </citation>
    <scope>NUCLEOTIDE SEQUENCE [LARGE SCALE GENOMIC DNA]</scope>
    <source>
        <strain evidence="5 6">YIM 132087</strain>
    </source>
</reference>
<feature type="domain" description="PKD" evidence="3">
    <location>
        <begin position="1134"/>
        <end position="1216"/>
    </location>
</feature>
<dbReference type="Gene3D" id="2.60.40.10">
    <property type="entry name" value="Immunoglobulins"/>
    <property type="match status" value="5"/>
</dbReference>
<dbReference type="SUPFAM" id="SSF49299">
    <property type="entry name" value="PKD domain"/>
    <property type="match status" value="2"/>
</dbReference>
<feature type="domain" description="CBM6" evidence="4">
    <location>
        <begin position="995"/>
        <end position="1123"/>
    </location>
</feature>
<keyword evidence="1" id="KW-0732">Signal</keyword>
<dbReference type="Pfam" id="PF06283">
    <property type="entry name" value="ThuA"/>
    <property type="match status" value="1"/>
</dbReference>
<dbReference type="InterPro" id="IPR029010">
    <property type="entry name" value="ThuA-like"/>
</dbReference>